<keyword evidence="4" id="KW-1185">Reference proteome</keyword>
<dbReference type="InterPro" id="IPR004344">
    <property type="entry name" value="TTL/TTLL_fam"/>
</dbReference>
<dbReference type="GO" id="GO:0016874">
    <property type="term" value="F:ligase activity"/>
    <property type="evidence" value="ECO:0007669"/>
    <property type="project" value="UniProtKB-KW"/>
</dbReference>
<comment type="caution">
    <text evidence="3">The sequence shown here is derived from an EMBL/GenBank/DDBJ whole genome shotgun (WGS) entry which is preliminary data.</text>
</comment>
<dbReference type="InterPro" id="IPR027746">
    <property type="entry name" value="TTL"/>
</dbReference>
<feature type="compositionally biased region" description="Acidic residues" evidence="1">
    <location>
        <begin position="569"/>
        <end position="578"/>
    </location>
</feature>
<dbReference type="RefSeq" id="XP_018704501.1">
    <property type="nucleotide sequence ID" value="XM_018848167.1"/>
</dbReference>
<feature type="domain" description="Survival protein SurE-like phosphatase/nucleotidase" evidence="2">
    <location>
        <begin position="3"/>
        <end position="222"/>
    </location>
</feature>
<name>A0A162J540_CORFA</name>
<dbReference type="InterPro" id="IPR002828">
    <property type="entry name" value="SurE-like_Pase/nucleotidase"/>
</dbReference>
<dbReference type="SUPFAM" id="SSF56059">
    <property type="entry name" value="Glutathione synthetase ATP-binding domain-like"/>
    <property type="match status" value="1"/>
</dbReference>
<proteinExistence type="predicted"/>
<sequence>MHILVTNDDGPPSTKASPYIHAFVNHLKAAGHAVSVCLPDSQRSWIGKAHMIGQTLRPLYFRPAAAVYGEETEGTTNARPDASGAGEEEWILVDGTPASCVQIGLNHFFHDKGPVDLVVSGPNYGRNTTAIFALSSGTLGGALEAAVCKVRAIAVSFAFFSRNHDPVIIDAACRQAVKVINGVYQQWPTDGSVDLYSVNVPLVEAVDTRKTYLTQMLQNYWQAGGCFEEIDDPTAADPNEEEARIREGDLSRAAAPDTTKTDCKGHKHKHFKWAPRFTDVYTSVEEAGPGSDGWVVKEGHTSVTPLKANFAQAGVGNGQQELNFSEPAMREESTILALREKPSASTSSDKIQAFVAYEDEYVQPLIVSALKSLLPDDSIDLITTVPVSDDGTFCASRALSPPHARALQIMQYEALDFDQAHSHTGSFLINSYMIRRAVNRKHYLSTTVEHWVAKRPDSVLKTHVKRSEAFEVDYAEFLDDALVEAFDLRESLARNDALGEGAPPESKEWWILKPGMSDRGQGIRLFSTMDGLQAIFDGWEENQPDSDDDEAEGEEGGAAREEQTPQGGGDDDDDDDEKDYITTSHLRHFVAQPYIHPPLLLSDGGHKFHIRTYVLCTGSLRVHVYRPMLALFAGKPYRAPWEAPDDPATFLTNTCLQDSPGGAAVRSFWALEGLTAAAKEDVFAQVCAVTGDIFEGAARVAPFHFQTLPNAFEAFGLDFLVDAAGRAWLLEVNAFPDFKQTGAEQTDIVAGFWRGVVREAVAPFFGLEEALSRDGSDEEERKDMVRVRDIDLGRR</sequence>
<evidence type="ECO:0000313" key="3">
    <source>
        <dbReference type="EMBL" id="OAA63852.1"/>
    </source>
</evidence>
<dbReference type="EMBL" id="AZHB01000010">
    <property type="protein sequence ID" value="OAA63852.1"/>
    <property type="molecule type" value="Genomic_DNA"/>
</dbReference>
<dbReference type="PROSITE" id="PS51221">
    <property type="entry name" value="TTL"/>
    <property type="match status" value="1"/>
</dbReference>
<dbReference type="Gene3D" id="3.30.470.20">
    <property type="entry name" value="ATP-grasp fold, B domain"/>
    <property type="match status" value="1"/>
</dbReference>
<dbReference type="GeneID" id="30020853"/>
<dbReference type="AlphaFoldDB" id="A0A162J540"/>
<protein>
    <submittedName>
        <fullName evidence="3">Tubulin-tyrosine ligase</fullName>
    </submittedName>
</protein>
<evidence type="ECO:0000256" key="1">
    <source>
        <dbReference type="SAM" id="MobiDB-lite"/>
    </source>
</evidence>
<accession>A0A162J540</accession>
<dbReference type="InterPro" id="IPR036523">
    <property type="entry name" value="SurE-like_sf"/>
</dbReference>
<reference evidence="3 4" key="1">
    <citation type="journal article" date="2016" name="Genome Biol. Evol.">
        <title>Divergent and convergent evolution of fungal pathogenicity.</title>
        <authorList>
            <person name="Shang Y."/>
            <person name="Xiao G."/>
            <person name="Zheng P."/>
            <person name="Cen K."/>
            <person name="Zhan S."/>
            <person name="Wang C."/>
        </authorList>
    </citation>
    <scope>NUCLEOTIDE SEQUENCE [LARGE SCALE GENOMIC DNA]</scope>
    <source>
        <strain evidence="3 4">ARSEF 2679</strain>
    </source>
</reference>
<feature type="region of interest" description="Disordered" evidence="1">
    <location>
        <begin position="539"/>
        <end position="579"/>
    </location>
</feature>
<dbReference type="SUPFAM" id="SSF64167">
    <property type="entry name" value="SurE-like"/>
    <property type="match status" value="1"/>
</dbReference>
<dbReference type="STRING" id="1081104.A0A162J540"/>
<dbReference type="Pfam" id="PF03133">
    <property type="entry name" value="TTL"/>
    <property type="match status" value="1"/>
</dbReference>
<dbReference type="OrthoDB" id="202825at2759"/>
<evidence type="ECO:0000259" key="2">
    <source>
        <dbReference type="Pfam" id="PF01975"/>
    </source>
</evidence>
<feature type="compositionally biased region" description="Acidic residues" evidence="1">
    <location>
        <begin position="539"/>
        <end position="555"/>
    </location>
</feature>
<organism evidence="3 4">
    <name type="scientific">Cordyceps fumosorosea (strain ARSEF 2679)</name>
    <name type="common">Isaria fumosorosea</name>
    <dbReference type="NCBI Taxonomy" id="1081104"/>
    <lineage>
        <taxon>Eukaryota</taxon>
        <taxon>Fungi</taxon>
        <taxon>Dikarya</taxon>
        <taxon>Ascomycota</taxon>
        <taxon>Pezizomycotina</taxon>
        <taxon>Sordariomycetes</taxon>
        <taxon>Hypocreomycetidae</taxon>
        <taxon>Hypocreales</taxon>
        <taxon>Cordycipitaceae</taxon>
        <taxon>Cordyceps</taxon>
    </lineage>
</organism>
<dbReference type="Proteomes" id="UP000076744">
    <property type="component" value="Unassembled WGS sequence"/>
</dbReference>
<dbReference type="GO" id="GO:0016787">
    <property type="term" value="F:hydrolase activity"/>
    <property type="evidence" value="ECO:0007669"/>
    <property type="project" value="InterPro"/>
</dbReference>
<dbReference type="Gene3D" id="3.40.1210.10">
    <property type="entry name" value="Survival protein SurE-like phosphatase/nucleotidase"/>
    <property type="match status" value="1"/>
</dbReference>
<dbReference type="GO" id="GO:0000932">
    <property type="term" value="C:P-body"/>
    <property type="evidence" value="ECO:0007669"/>
    <property type="project" value="TreeGrafter"/>
</dbReference>
<gene>
    <name evidence="3" type="ORF">ISF_04561</name>
</gene>
<evidence type="ECO:0000313" key="4">
    <source>
        <dbReference type="Proteomes" id="UP000076744"/>
    </source>
</evidence>
<keyword evidence="3" id="KW-0436">Ligase</keyword>
<dbReference type="Pfam" id="PF01975">
    <property type="entry name" value="SurE"/>
    <property type="match status" value="1"/>
</dbReference>
<dbReference type="PANTHER" id="PTHR47551:SF1">
    <property type="entry name" value="TUBULIN--TYROSINE LIGASE PBY1-RELATED"/>
    <property type="match status" value="1"/>
</dbReference>
<dbReference type="PANTHER" id="PTHR47551">
    <property type="entry name" value="TUBULIN--TYROSINE LIGASE PBY1-RELATED"/>
    <property type="match status" value="1"/>
</dbReference>
<dbReference type="NCBIfam" id="TIGR00087">
    <property type="entry name" value="surE"/>
    <property type="match status" value="1"/>
</dbReference>